<dbReference type="SUPFAM" id="SSF55785">
    <property type="entry name" value="PYP-like sensor domain (PAS domain)"/>
    <property type="match status" value="1"/>
</dbReference>
<dbReference type="CDD" id="cd00130">
    <property type="entry name" value="PAS"/>
    <property type="match status" value="1"/>
</dbReference>
<dbReference type="Pfam" id="PF00512">
    <property type="entry name" value="HisKA"/>
    <property type="match status" value="1"/>
</dbReference>
<dbReference type="Pfam" id="PF16736">
    <property type="entry name" value="sCache_like"/>
    <property type="match status" value="1"/>
</dbReference>
<comment type="catalytic activity">
    <reaction evidence="1">
        <text>ATP + protein L-histidine = ADP + protein N-phospho-L-histidine.</text>
        <dbReference type="EC" id="2.7.13.3"/>
    </reaction>
</comment>
<accession>A0A7C1AZ15</accession>
<dbReference type="GO" id="GO:0000155">
    <property type="term" value="F:phosphorelay sensor kinase activity"/>
    <property type="evidence" value="ECO:0007669"/>
    <property type="project" value="InterPro"/>
</dbReference>
<dbReference type="InterPro" id="IPR013656">
    <property type="entry name" value="PAS_4"/>
</dbReference>
<feature type="domain" description="HAMP" evidence="12">
    <location>
        <begin position="195"/>
        <end position="247"/>
    </location>
</feature>
<dbReference type="PROSITE" id="PS50109">
    <property type="entry name" value="HIS_KIN"/>
    <property type="match status" value="1"/>
</dbReference>
<dbReference type="InterPro" id="IPR004358">
    <property type="entry name" value="Sig_transdc_His_kin-like_C"/>
</dbReference>
<gene>
    <name evidence="13" type="ORF">ENG14_06400</name>
</gene>
<sequence length="593" mass="66827">MRLFGNSIFFRFFWSVLLIFLLLIPVALFLIFRDIEGFYKSQLIKHLESLTRSLSGQLTPLLTNKPTSPEAIDRFAKLYGRRLGIRITVIDPAGKVLGDSEEDPQKMENHAGRPEVRQAMKTGHGSSFRFSTTVEHTLLYYAIRLDDGGNPLGILRVSLFADQIRPVLNRLKHRMLITGSLIILLASLFALIYGRSFHSPINSVAKALEKLASGNFSVRLPSDMPGEVSIIARHVNETAQRLEALFRELAAEREGLKSIVESLNVGIMVIELEGRILMVNKSFHRTGLIQNGDCEGKYYWECFREGRINEFIREVRQKLVEATREISSQGRTYLVTVTPIPRRNKIIIAFHDISKLKETERIKRDLVANISHEIKTPLTAIRGYVETLLEEEQDDMKRKHLSVVYRHVNRLSRIAEDLITLHALDMKEPFQEVPVNLGELVNRVTELYIAQAQKKGLTLSVNVASDVQIMADPLKMEELLINLIDNAVRYTREGEVKISVYEADGGEAVISISDTGIGIPAEHIPRIFERFYVVDKSRSRESGGTGLGLAIVKHIVERLGGTISVESKPGKGSTFTVRLPASGYIAKSERVYI</sequence>
<dbReference type="SUPFAM" id="SSF55874">
    <property type="entry name" value="ATPase domain of HSP90 chaperone/DNA topoisomerase II/histidine kinase"/>
    <property type="match status" value="1"/>
</dbReference>
<dbReference type="PRINTS" id="PR00344">
    <property type="entry name" value="BCTRLSENSOR"/>
</dbReference>
<dbReference type="Proteomes" id="UP000886355">
    <property type="component" value="Unassembled WGS sequence"/>
</dbReference>
<dbReference type="GO" id="GO:0005886">
    <property type="term" value="C:plasma membrane"/>
    <property type="evidence" value="ECO:0007669"/>
    <property type="project" value="TreeGrafter"/>
</dbReference>
<evidence type="ECO:0000256" key="2">
    <source>
        <dbReference type="ARBA" id="ARBA00004370"/>
    </source>
</evidence>
<evidence type="ECO:0000259" key="12">
    <source>
        <dbReference type="PROSITE" id="PS50885"/>
    </source>
</evidence>
<dbReference type="EC" id="2.7.13.3" evidence="3"/>
<dbReference type="PROSITE" id="PS50885">
    <property type="entry name" value="HAMP"/>
    <property type="match status" value="1"/>
</dbReference>
<dbReference type="Gene3D" id="3.30.565.10">
    <property type="entry name" value="Histidine kinase-like ATPase, C-terminal domain"/>
    <property type="match status" value="1"/>
</dbReference>
<dbReference type="InterPro" id="IPR050351">
    <property type="entry name" value="BphY/WalK/GraS-like"/>
</dbReference>
<dbReference type="InterPro" id="IPR003594">
    <property type="entry name" value="HATPase_dom"/>
</dbReference>
<dbReference type="InterPro" id="IPR005467">
    <property type="entry name" value="His_kinase_dom"/>
</dbReference>
<dbReference type="CDD" id="cd06225">
    <property type="entry name" value="HAMP"/>
    <property type="match status" value="1"/>
</dbReference>
<dbReference type="SUPFAM" id="SSF47384">
    <property type="entry name" value="Homodimeric domain of signal transducing histidine kinase"/>
    <property type="match status" value="1"/>
</dbReference>
<evidence type="ECO:0000256" key="7">
    <source>
        <dbReference type="ARBA" id="ARBA00023012"/>
    </source>
</evidence>
<dbReference type="PANTHER" id="PTHR45453:SF1">
    <property type="entry name" value="PHOSPHATE REGULON SENSOR PROTEIN PHOR"/>
    <property type="match status" value="1"/>
</dbReference>
<dbReference type="InterPro" id="IPR036890">
    <property type="entry name" value="HATPase_C_sf"/>
</dbReference>
<feature type="domain" description="Histidine kinase" evidence="11">
    <location>
        <begin position="369"/>
        <end position="583"/>
    </location>
</feature>
<keyword evidence="6 13" id="KW-0418">Kinase</keyword>
<dbReference type="SMART" id="SM00387">
    <property type="entry name" value="HATPase_c"/>
    <property type="match status" value="1"/>
</dbReference>
<feature type="transmembrane region" description="Helical" evidence="10">
    <location>
        <begin position="175"/>
        <end position="194"/>
    </location>
</feature>
<dbReference type="InterPro" id="IPR003661">
    <property type="entry name" value="HisK_dim/P_dom"/>
</dbReference>
<dbReference type="Gene3D" id="6.10.340.10">
    <property type="match status" value="1"/>
</dbReference>
<dbReference type="InterPro" id="IPR031967">
    <property type="entry name" value="PhoR_single_Cache-like_dom"/>
</dbReference>
<feature type="coiled-coil region" evidence="9">
    <location>
        <begin position="232"/>
        <end position="259"/>
    </location>
</feature>
<protein>
    <recommendedName>
        <fullName evidence="3">histidine kinase</fullName>
        <ecNumber evidence="3">2.7.13.3</ecNumber>
    </recommendedName>
</protein>
<keyword evidence="10" id="KW-0812">Transmembrane</keyword>
<dbReference type="CDD" id="cd00082">
    <property type="entry name" value="HisKA"/>
    <property type="match status" value="1"/>
</dbReference>
<dbReference type="AlphaFoldDB" id="A0A7C1AZ15"/>
<evidence type="ECO:0000256" key="1">
    <source>
        <dbReference type="ARBA" id="ARBA00000085"/>
    </source>
</evidence>
<proteinExistence type="predicted"/>
<keyword evidence="4" id="KW-0597">Phosphoprotein</keyword>
<keyword evidence="9" id="KW-0175">Coiled coil</keyword>
<dbReference type="Pfam" id="PF02518">
    <property type="entry name" value="HATPase_c"/>
    <property type="match status" value="1"/>
</dbReference>
<name>A0A7C1AZ15_9BACT</name>
<dbReference type="SMART" id="SM00304">
    <property type="entry name" value="HAMP"/>
    <property type="match status" value="1"/>
</dbReference>
<evidence type="ECO:0000256" key="5">
    <source>
        <dbReference type="ARBA" id="ARBA00022679"/>
    </source>
</evidence>
<evidence type="ECO:0000256" key="10">
    <source>
        <dbReference type="SAM" id="Phobius"/>
    </source>
</evidence>
<keyword evidence="7" id="KW-0902">Two-component regulatory system</keyword>
<dbReference type="SMART" id="SM00388">
    <property type="entry name" value="HisKA"/>
    <property type="match status" value="1"/>
</dbReference>
<reference evidence="13" key="1">
    <citation type="journal article" date="2020" name="mSystems">
        <title>Genome- and Community-Level Interaction Insights into Carbon Utilization and Element Cycling Functions of Hydrothermarchaeota in Hydrothermal Sediment.</title>
        <authorList>
            <person name="Zhou Z."/>
            <person name="Liu Y."/>
            <person name="Xu W."/>
            <person name="Pan J."/>
            <person name="Luo Z.H."/>
            <person name="Li M."/>
        </authorList>
    </citation>
    <scope>NUCLEOTIDE SEQUENCE [LARGE SCALE GENOMIC DNA]</scope>
    <source>
        <strain evidence="13">HyVt-19</strain>
    </source>
</reference>
<dbReference type="CDD" id="cd16922">
    <property type="entry name" value="HATPase_EvgS-ArcB-TorS-like"/>
    <property type="match status" value="1"/>
</dbReference>
<dbReference type="SUPFAM" id="SSF158472">
    <property type="entry name" value="HAMP domain-like"/>
    <property type="match status" value="1"/>
</dbReference>
<dbReference type="PANTHER" id="PTHR45453">
    <property type="entry name" value="PHOSPHATE REGULON SENSOR PROTEIN PHOR"/>
    <property type="match status" value="1"/>
</dbReference>
<organism evidence="13">
    <name type="scientific">Thermodesulforhabdus norvegica</name>
    <dbReference type="NCBI Taxonomy" id="39841"/>
    <lineage>
        <taxon>Bacteria</taxon>
        <taxon>Pseudomonadati</taxon>
        <taxon>Thermodesulfobacteriota</taxon>
        <taxon>Syntrophobacteria</taxon>
        <taxon>Syntrophobacterales</taxon>
        <taxon>Thermodesulforhabdaceae</taxon>
        <taxon>Thermodesulforhabdus</taxon>
    </lineage>
</organism>
<dbReference type="InterPro" id="IPR036097">
    <property type="entry name" value="HisK_dim/P_sf"/>
</dbReference>
<feature type="transmembrane region" description="Helical" evidence="10">
    <location>
        <begin position="12"/>
        <end position="32"/>
    </location>
</feature>
<keyword evidence="8 10" id="KW-0472">Membrane</keyword>
<comment type="caution">
    <text evidence="13">The sequence shown here is derived from an EMBL/GenBank/DDBJ whole genome shotgun (WGS) entry which is preliminary data.</text>
</comment>
<evidence type="ECO:0000256" key="4">
    <source>
        <dbReference type="ARBA" id="ARBA00022553"/>
    </source>
</evidence>
<evidence type="ECO:0000256" key="3">
    <source>
        <dbReference type="ARBA" id="ARBA00012438"/>
    </source>
</evidence>
<keyword evidence="10" id="KW-1133">Transmembrane helix</keyword>
<dbReference type="Pfam" id="PF00672">
    <property type="entry name" value="HAMP"/>
    <property type="match status" value="1"/>
</dbReference>
<dbReference type="Gene3D" id="1.10.287.130">
    <property type="match status" value="1"/>
</dbReference>
<evidence type="ECO:0000256" key="9">
    <source>
        <dbReference type="SAM" id="Coils"/>
    </source>
</evidence>
<comment type="subcellular location">
    <subcellularLocation>
        <location evidence="2">Membrane</location>
    </subcellularLocation>
</comment>
<dbReference type="FunFam" id="3.30.565.10:FF:000006">
    <property type="entry name" value="Sensor histidine kinase WalK"/>
    <property type="match status" value="1"/>
</dbReference>
<evidence type="ECO:0000313" key="13">
    <source>
        <dbReference type="EMBL" id="HDL90516.1"/>
    </source>
</evidence>
<dbReference type="InterPro" id="IPR000014">
    <property type="entry name" value="PAS"/>
</dbReference>
<dbReference type="InterPro" id="IPR035965">
    <property type="entry name" value="PAS-like_dom_sf"/>
</dbReference>
<evidence type="ECO:0000256" key="6">
    <source>
        <dbReference type="ARBA" id="ARBA00022777"/>
    </source>
</evidence>
<evidence type="ECO:0000259" key="11">
    <source>
        <dbReference type="PROSITE" id="PS50109"/>
    </source>
</evidence>
<dbReference type="Pfam" id="PF08448">
    <property type="entry name" value="PAS_4"/>
    <property type="match status" value="1"/>
</dbReference>
<dbReference type="EMBL" id="DQZW01000301">
    <property type="protein sequence ID" value="HDL90516.1"/>
    <property type="molecule type" value="Genomic_DNA"/>
</dbReference>
<keyword evidence="5" id="KW-0808">Transferase</keyword>
<dbReference type="GO" id="GO:0004721">
    <property type="term" value="F:phosphoprotein phosphatase activity"/>
    <property type="evidence" value="ECO:0007669"/>
    <property type="project" value="TreeGrafter"/>
</dbReference>
<dbReference type="InterPro" id="IPR003660">
    <property type="entry name" value="HAMP_dom"/>
</dbReference>
<dbReference type="GO" id="GO:0016036">
    <property type="term" value="P:cellular response to phosphate starvation"/>
    <property type="evidence" value="ECO:0007669"/>
    <property type="project" value="TreeGrafter"/>
</dbReference>
<dbReference type="NCBIfam" id="TIGR00229">
    <property type="entry name" value="sensory_box"/>
    <property type="match status" value="1"/>
</dbReference>
<evidence type="ECO:0000256" key="8">
    <source>
        <dbReference type="ARBA" id="ARBA00023136"/>
    </source>
</evidence>
<dbReference type="Gene3D" id="3.30.450.20">
    <property type="entry name" value="PAS domain"/>
    <property type="match status" value="2"/>
</dbReference>